<sequence>MLEHAIINIIKGKNAGTINVIEEDERIVITQNNSTSDFALKLIENLKDDKWDNSESKEVEEAMIEFYTKLKEMYLEDLLQVGYLNALKKAYKESKRNENHQIKDESFKNLLQLYTRLRQLFKENVNKENDHKENQELNKTQCKYLTLFAKMYVNGRFSTYLYEIISKSRAKCFYTNFKEPSKDGVFKIYSDTFKRNIFTFIGLLKKNLQDTKKIKFEGELLTDESFDNLLKNCLELVV</sequence>
<keyword evidence="2" id="KW-1185">Reference proteome</keyword>
<reference evidence="1 2" key="1">
    <citation type="journal article" date="2013" name="BMC Genomics">
        <title>Comparative genomics of parasitic silkworm microsporidia reveal an association between genome expansion and host adaptation.</title>
        <authorList>
            <person name="Pan G."/>
            <person name="Xu J."/>
            <person name="Li T."/>
            <person name="Xia Q."/>
            <person name="Liu S.L."/>
            <person name="Zhang G."/>
            <person name="Li S."/>
            <person name="Li C."/>
            <person name="Liu H."/>
            <person name="Yang L."/>
            <person name="Liu T."/>
            <person name="Zhang X."/>
            <person name="Wu Z."/>
            <person name="Fan W."/>
            <person name="Dang X."/>
            <person name="Xiang H."/>
            <person name="Tao M."/>
            <person name="Li Y."/>
            <person name="Hu J."/>
            <person name="Li Z."/>
            <person name="Lin L."/>
            <person name="Luo J."/>
            <person name="Geng L."/>
            <person name="Wang L."/>
            <person name="Long M."/>
            <person name="Wan Y."/>
            <person name="He N."/>
            <person name="Zhang Z."/>
            <person name="Lu C."/>
            <person name="Keeling P.J."/>
            <person name="Wang J."/>
            <person name="Xiang Z."/>
            <person name="Zhou Z."/>
        </authorList>
    </citation>
    <scope>NUCLEOTIDE SEQUENCE [LARGE SCALE GENOMIC DNA]</scope>
    <source>
        <strain evidence="2">CQ1 / CVCC 102059</strain>
    </source>
</reference>
<protein>
    <submittedName>
        <fullName evidence="1">Uncharacterized protein</fullName>
    </submittedName>
</protein>
<organism evidence="1 2">
    <name type="scientific">Nosema bombycis (strain CQ1 / CVCC 102059)</name>
    <name type="common">Microsporidian parasite</name>
    <name type="synonym">Pebrine of silkworm</name>
    <dbReference type="NCBI Taxonomy" id="578461"/>
    <lineage>
        <taxon>Eukaryota</taxon>
        <taxon>Fungi</taxon>
        <taxon>Fungi incertae sedis</taxon>
        <taxon>Microsporidia</taxon>
        <taxon>Nosematidae</taxon>
        <taxon>Nosema</taxon>
    </lineage>
</organism>
<dbReference type="EMBL" id="KB908974">
    <property type="protein sequence ID" value="EOB13543.1"/>
    <property type="molecule type" value="Genomic_DNA"/>
</dbReference>
<accession>R0ML56</accession>
<evidence type="ECO:0000313" key="2">
    <source>
        <dbReference type="Proteomes" id="UP000016927"/>
    </source>
</evidence>
<dbReference type="HOGENOM" id="CLU_1219999_0_0_1"/>
<dbReference type="Proteomes" id="UP000016927">
    <property type="component" value="Unassembled WGS sequence"/>
</dbReference>
<name>R0ML56_NOSB1</name>
<proteinExistence type="predicted"/>
<gene>
    <name evidence="1" type="ORF">NBO_66g0003</name>
</gene>
<evidence type="ECO:0000313" key="1">
    <source>
        <dbReference type="EMBL" id="EOB13543.1"/>
    </source>
</evidence>
<dbReference type="VEuPathDB" id="MicrosporidiaDB:NBO_66g0003"/>
<dbReference type="AlphaFoldDB" id="R0ML56"/>